<dbReference type="Proteomes" id="UP001378960">
    <property type="component" value="Unassembled WGS sequence"/>
</dbReference>
<dbReference type="EMBL" id="BTGB01000001">
    <property type="protein sequence ID" value="GMM44368.1"/>
    <property type="molecule type" value="Genomic_DNA"/>
</dbReference>
<organism evidence="2 3">
    <name type="scientific">Pichia kluyveri</name>
    <name type="common">Yeast</name>
    <dbReference type="NCBI Taxonomy" id="36015"/>
    <lineage>
        <taxon>Eukaryota</taxon>
        <taxon>Fungi</taxon>
        <taxon>Dikarya</taxon>
        <taxon>Ascomycota</taxon>
        <taxon>Saccharomycotina</taxon>
        <taxon>Pichiomycetes</taxon>
        <taxon>Pichiales</taxon>
        <taxon>Pichiaceae</taxon>
        <taxon>Pichia</taxon>
    </lineage>
</organism>
<dbReference type="PANTHER" id="PTHR39597:SF1">
    <property type="entry name" value="UBA DOMAIN-CONTAINING PROTEIN RUP1"/>
    <property type="match status" value="1"/>
</dbReference>
<reference evidence="2 3" key="1">
    <citation type="journal article" date="2023" name="Elife">
        <title>Identification of key yeast species and microbe-microbe interactions impacting larval growth of Drosophila in the wild.</title>
        <authorList>
            <person name="Mure A."/>
            <person name="Sugiura Y."/>
            <person name="Maeda R."/>
            <person name="Honda K."/>
            <person name="Sakurai N."/>
            <person name="Takahashi Y."/>
            <person name="Watada M."/>
            <person name="Katoh T."/>
            <person name="Gotoh A."/>
            <person name="Gotoh Y."/>
            <person name="Taniguchi I."/>
            <person name="Nakamura K."/>
            <person name="Hayashi T."/>
            <person name="Katayama T."/>
            <person name="Uemura T."/>
            <person name="Hattori Y."/>
        </authorList>
    </citation>
    <scope>NUCLEOTIDE SEQUENCE [LARGE SCALE GENOMIC DNA]</scope>
    <source>
        <strain evidence="2 3">PK-24</strain>
    </source>
</reference>
<feature type="region of interest" description="Disordered" evidence="1">
    <location>
        <begin position="449"/>
        <end position="468"/>
    </location>
</feature>
<evidence type="ECO:0000313" key="3">
    <source>
        <dbReference type="Proteomes" id="UP001378960"/>
    </source>
</evidence>
<dbReference type="AlphaFoldDB" id="A0AAV5R041"/>
<evidence type="ECO:0000256" key="1">
    <source>
        <dbReference type="SAM" id="MobiDB-lite"/>
    </source>
</evidence>
<keyword evidence="3" id="KW-1185">Reference proteome</keyword>
<sequence length="640" mass="74537">MTSDDNWNPDEKSDVGDLNNFTNVANPVNPPNSSSNSNVQNKSTPPPPPPPRHTTDTNIIPNAPPEYVSFNDNGFSNDTGMNINLDKDIRDKISRFSNYGQGTMTYDDNSETPYYSYNDNDNVNTLDQPTEDYERKYEENYIYNENKVDIYTDIEKMIKTSPFGIDNIDEDNEEQDDKDVSVLLPLRYDLYESYFAPLLMIFSQIPEFSNIILHHEYLTFPYKPNWWNRELCSENPLFVQELQRLVSFLNGDSKRIFASLFNLIKPFEKLVKDEFESIDEFVGFAINEIVELISSIEYSSKDPIKRLFASTCIQNNDLANKRDIYDIPFNSDELCYNIYQTVYNKLNTDEDVVYLSNVSDILTFSFESDTKTIEEGFSLDEFIFPQIFLYENRDVFMSIDNKIEELRMKNKELLDKSFKMRAFNGKSIRGILTETKKYLHSESEKLKVLKDGDNDDDTEMKDADSTNKSTELKDYEKYESASENIGSLATNIQQLITQITEETNNIQRNISNLKSKKFEIDEILNEEQKSTFEPWILTGIIINPAVFCYREKKSNNWISVGINQDTCKDYYTSEIELSEIQQMMQEYTSKNLDDGFILTYVRKSVFFDCEFNPLNKLLEEFINKDNAHLQKQFDIMKGGV</sequence>
<feature type="region of interest" description="Disordered" evidence="1">
    <location>
        <begin position="1"/>
        <end position="64"/>
    </location>
</feature>
<feature type="compositionally biased region" description="Low complexity" evidence="1">
    <location>
        <begin position="19"/>
        <end position="43"/>
    </location>
</feature>
<comment type="caution">
    <text evidence="2">The sequence shown here is derived from an EMBL/GenBank/DDBJ whole genome shotgun (WGS) entry which is preliminary data.</text>
</comment>
<accession>A0AAV5R041</accession>
<gene>
    <name evidence="2" type="ORF">DAPK24_009430</name>
</gene>
<dbReference type="GO" id="GO:0005829">
    <property type="term" value="C:cytosol"/>
    <property type="evidence" value="ECO:0007669"/>
    <property type="project" value="TreeGrafter"/>
</dbReference>
<protein>
    <submittedName>
        <fullName evidence="2">Uncharacterized protein</fullName>
    </submittedName>
</protein>
<dbReference type="GO" id="GO:0005634">
    <property type="term" value="C:nucleus"/>
    <property type="evidence" value="ECO:0007669"/>
    <property type="project" value="TreeGrafter"/>
</dbReference>
<dbReference type="InterPro" id="IPR055335">
    <property type="entry name" value="Ucp6/RUP1"/>
</dbReference>
<dbReference type="GO" id="GO:0016579">
    <property type="term" value="P:protein deubiquitination"/>
    <property type="evidence" value="ECO:0007669"/>
    <property type="project" value="TreeGrafter"/>
</dbReference>
<proteinExistence type="predicted"/>
<name>A0AAV5R041_PICKL</name>
<evidence type="ECO:0000313" key="2">
    <source>
        <dbReference type="EMBL" id="GMM44368.1"/>
    </source>
</evidence>
<dbReference type="PANTHER" id="PTHR39597">
    <property type="entry name" value="UBA DOMAIN-CONTAINING PROTEIN RUP1"/>
    <property type="match status" value="1"/>
</dbReference>